<accession>A0A380MX14</accession>
<dbReference type="OrthoDB" id="7656008at2"/>
<dbReference type="InterPro" id="IPR036086">
    <property type="entry name" value="ParB/Sulfiredoxin_sf"/>
</dbReference>
<feature type="region of interest" description="Disordered" evidence="1">
    <location>
        <begin position="307"/>
        <end position="354"/>
    </location>
</feature>
<proteinExistence type="predicted"/>
<protein>
    <submittedName>
        <fullName evidence="2">Integrating conjugative element, PFGI_1 class, ParB family protein</fullName>
    </submittedName>
</protein>
<sequence>MSGFDFGAKLTRGGFGSKQSEDIKDDAVKIISVTLDDISFFSLNPRRSENPKFEEIKESIRVIGLENPLTLTKRPGEAGYTLFNGGNTRLKALKELWKETADPKFYQLDCRFVKWQSDSETLIRHMIENETRGEMLLIDKAMAALQIKQLYEQESGESLSLRKLGQLLKEKGWSVGHGNLSTFIFTAEKLSNRIPLALQEGLGKSKIEAIRKVYHAIKTYCDARLPSHESVNSETLQRDYLEFLAQYDEPNLGHEQYALDDVASKIQKIFEIDAFRVNFEINHILEHGELYQGGTVGEDFNEIGQPIKTEASPPTFSDTNGYKEETATDNLSYSDTATAHASSTEAANEIDSSHTATGNNAEITVDAGQSSSAFTPATEMTSSISATEQLQTTLRYLRVEFPSVAEIILETSETPFFTLNNDVVALFKLMLNAQDNQKEDQSALLISLYDFACAYAVQFIDTPIWNNIYKQLLELEPAMREHRNNVISMQYGFYELPNNAEKVLRRFQELGQELRQYTLTLTEVQSGEK</sequence>
<dbReference type="AlphaFoldDB" id="A0A380MX14"/>
<dbReference type="InterPro" id="IPR022304">
    <property type="entry name" value="ICE_PFGI_1_ParB"/>
</dbReference>
<feature type="compositionally biased region" description="Low complexity" evidence="1">
    <location>
        <begin position="334"/>
        <end position="347"/>
    </location>
</feature>
<dbReference type="RefSeq" id="WP_072575730.1">
    <property type="nucleotide sequence ID" value="NZ_LWHB01000023.1"/>
</dbReference>
<dbReference type="Proteomes" id="UP000254601">
    <property type="component" value="Unassembled WGS sequence"/>
</dbReference>
<name>A0A380MX14_9GAMM</name>
<evidence type="ECO:0000313" key="3">
    <source>
        <dbReference type="Proteomes" id="UP000254601"/>
    </source>
</evidence>
<organism evidence="2 3">
    <name type="scientific">Suttonella ornithocola</name>
    <dbReference type="NCBI Taxonomy" id="279832"/>
    <lineage>
        <taxon>Bacteria</taxon>
        <taxon>Pseudomonadati</taxon>
        <taxon>Pseudomonadota</taxon>
        <taxon>Gammaproteobacteria</taxon>
        <taxon>Cardiobacteriales</taxon>
        <taxon>Cardiobacteriaceae</taxon>
        <taxon>Suttonella</taxon>
    </lineage>
</organism>
<keyword evidence="3" id="KW-1185">Reference proteome</keyword>
<dbReference type="SUPFAM" id="SSF110849">
    <property type="entry name" value="ParB/Sulfiredoxin"/>
    <property type="match status" value="1"/>
</dbReference>
<evidence type="ECO:0000313" key="2">
    <source>
        <dbReference type="EMBL" id="SUO96828.1"/>
    </source>
</evidence>
<reference evidence="2 3" key="1">
    <citation type="submission" date="2018-06" db="EMBL/GenBank/DDBJ databases">
        <authorList>
            <consortium name="Pathogen Informatics"/>
            <person name="Doyle S."/>
        </authorList>
    </citation>
    <scope>NUCLEOTIDE SEQUENCE [LARGE SCALE GENOMIC DNA]</scope>
    <source>
        <strain evidence="2 3">NCTC13337</strain>
    </source>
</reference>
<dbReference type="EMBL" id="UHIC01000001">
    <property type="protein sequence ID" value="SUO96828.1"/>
    <property type="molecule type" value="Genomic_DNA"/>
</dbReference>
<dbReference type="Gene3D" id="3.90.1530.10">
    <property type="entry name" value="Conserved hypothetical protein from pyrococcus furiosus pfu- 392566-001, ParB domain"/>
    <property type="match status" value="1"/>
</dbReference>
<dbReference type="NCBIfam" id="TIGR03764">
    <property type="entry name" value="ICE_PFGI_1_parB"/>
    <property type="match status" value="1"/>
</dbReference>
<gene>
    <name evidence="2" type="ORF">NCTC13337_02039</name>
</gene>
<evidence type="ECO:0000256" key="1">
    <source>
        <dbReference type="SAM" id="MobiDB-lite"/>
    </source>
</evidence>